<dbReference type="Proteomes" id="UP000324800">
    <property type="component" value="Unassembled WGS sequence"/>
</dbReference>
<proteinExistence type="predicted"/>
<dbReference type="OrthoDB" id="10658820at2759"/>
<feature type="non-terminal residue" evidence="1">
    <location>
        <position position="350"/>
    </location>
</feature>
<organism evidence="1 2">
    <name type="scientific">Streblomastix strix</name>
    <dbReference type="NCBI Taxonomy" id="222440"/>
    <lineage>
        <taxon>Eukaryota</taxon>
        <taxon>Metamonada</taxon>
        <taxon>Preaxostyla</taxon>
        <taxon>Oxymonadida</taxon>
        <taxon>Streblomastigidae</taxon>
        <taxon>Streblomastix</taxon>
    </lineage>
</organism>
<dbReference type="AlphaFoldDB" id="A0A5J4TAK9"/>
<feature type="non-terminal residue" evidence="1">
    <location>
        <position position="1"/>
    </location>
</feature>
<protein>
    <recommendedName>
        <fullName evidence="3">Right handed beta helix domain-containing protein</fullName>
    </recommendedName>
</protein>
<accession>A0A5J4TAK9</accession>
<evidence type="ECO:0000313" key="1">
    <source>
        <dbReference type="EMBL" id="KAA6354873.1"/>
    </source>
</evidence>
<evidence type="ECO:0008006" key="3">
    <source>
        <dbReference type="Google" id="ProtNLM"/>
    </source>
</evidence>
<comment type="caution">
    <text evidence="1">The sequence shown here is derived from an EMBL/GenBank/DDBJ whole genome shotgun (WGS) entry which is preliminary data.</text>
</comment>
<evidence type="ECO:0000313" key="2">
    <source>
        <dbReference type="Proteomes" id="UP000324800"/>
    </source>
</evidence>
<name>A0A5J4TAK9_9EUKA</name>
<dbReference type="EMBL" id="SNRW01035559">
    <property type="protein sequence ID" value="KAA6354873.1"/>
    <property type="molecule type" value="Genomic_DNA"/>
</dbReference>
<gene>
    <name evidence="1" type="ORF">EZS28_049600</name>
</gene>
<reference evidence="1 2" key="1">
    <citation type="submission" date="2019-03" db="EMBL/GenBank/DDBJ databases">
        <title>Single cell metagenomics reveals metabolic interactions within the superorganism composed of flagellate Streblomastix strix and complex community of Bacteroidetes bacteria on its surface.</title>
        <authorList>
            <person name="Treitli S.C."/>
            <person name="Kolisko M."/>
            <person name="Husnik F."/>
            <person name="Keeling P."/>
            <person name="Hampl V."/>
        </authorList>
    </citation>
    <scope>NUCLEOTIDE SEQUENCE [LARGE SCALE GENOMIC DNA]</scope>
    <source>
        <strain evidence="1">ST1C</strain>
    </source>
</reference>
<sequence>SGNDNRFCGHYGWPCKTLEYALTQSSSATNPYQIGIISEYKLNSEQPLGINEETIKIQNSVVDAALVAPINSIILIEEDGKFTISNGTLQFIKITFSIDNKAAEGHVITGETGCTGIIITNCEINMTNDLLPILIGLVKLSSGTLTITNLIVKDVTISGESIIKVNEKAGDVDIIGSTFENISRSEGNGSVIEGYLGTSNGLITVAESNFTMCKVNTSEGLGGAIFLNILSGGESKYDLSGSQYSECDALYGKSLFINAYNLKSAVPLSSQTKIGAGSDEYEEANPYNLMGYDGTNTIAIPLYYVYTAVKNEIYHVNNAAKSYTVGSGNDNRFCGHYGWPCKTLEYALTQ</sequence>